<evidence type="ECO:0000256" key="3">
    <source>
        <dbReference type="ARBA" id="ARBA00022660"/>
    </source>
</evidence>
<organism evidence="8 9">
    <name type="scientific">Ceraceosorus guamensis</name>
    <dbReference type="NCBI Taxonomy" id="1522189"/>
    <lineage>
        <taxon>Eukaryota</taxon>
        <taxon>Fungi</taxon>
        <taxon>Dikarya</taxon>
        <taxon>Basidiomycota</taxon>
        <taxon>Ustilaginomycotina</taxon>
        <taxon>Exobasidiomycetes</taxon>
        <taxon>Ceraceosorales</taxon>
        <taxon>Ceraceosoraceae</taxon>
        <taxon>Ceraceosorus</taxon>
    </lineage>
</organism>
<gene>
    <name evidence="8" type="ORF">IE81DRAFT_325137</name>
</gene>
<dbReference type="InParanoid" id="A0A316VTG7"/>
<dbReference type="OrthoDB" id="10252718at2759"/>
<dbReference type="InterPro" id="IPR039993">
    <property type="entry name" value="NDUFB10"/>
</dbReference>
<keyword evidence="5" id="KW-0249">Electron transport</keyword>
<sequence length="83" mass="9567">MSSAQPYQLPSADAIKETVEAREEKIRSDWVKVMKARIVREELVKCHKGEGVNHYQVCQPLADRYLELLKDAKVRGYKHVDLA</sequence>
<name>A0A316VTG7_9BASI</name>
<keyword evidence="2" id="KW-0813">Transport</keyword>
<proteinExistence type="predicted"/>
<dbReference type="PANTHER" id="PTHR13094:SF1">
    <property type="entry name" value="NADH DEHYDROGENASE [UBIQUINONE] 1 BETA SUBCOMPLEX SUBUNIT 10"/>
    <property type="match status" value="1"/>
</dbReference>
<accession>A0A316VTG7</accession>
<evidence type="ECO:0000256" key="4">
    <source>
        <dbReference type="ARBA" id="ARBA00022792"/>
    </source>
</evidence>
<evidence type="ECO:0000256" key="7">
    <source>
        <dbReference type="ARBA" id="ARBA00023136"/>
    </source>
</evidence>
<evidence type="ECO:0000256" key="1">
    <source>
        <dbReference type="ARBA" id="ARBA00004443"/>
    </source>
</evidence>
<dbReference type="RefSeq" id="XP_025368037.1">
    <property type="nucleotide sequence ID" value="XM_025514426.1"/>
</dbReference>
<dbReference type="GeneID" id="37036296"/>
<evidence type="ECO:0000256" key="2">
    <source>
        <dbReference type="ARBA" id="ARBA00022448"/>
    </source>
</evidence>
<dbReference type="STRING" id="1522189.A0A316VTG7"/>
<evidence type="ECO:0000313" key="9">
    <source>
        <dbReference type="Proteomes" id="UP000245783"/>
    </source>
</evidence>
<dbReference type="PANTHER" id="PTHR13094">
    <property type="entry name" value="NADH-UBIQUINONE OXIDOREDUCTASE PDSW SUBUNIT"/>
    <property type="match status" value="1"/>
</dbReference>
<evidence type="ECO:0000256" key="6">
    <source>
        <dbReference type="ARBA" id="ARBA00023128"/>
    </source>
</evidence>
<keyword evidence="8" id="KW-0830">Ubiquinone</keyword>
<keyword evidence="3" id="KW-0679">Respiratory chain</keyword>
<keyword evidence="4" id="KW-0999">Mitochondrion inner membrane</keyword>
<reference evidence="8 9" key="1">
    <citation type="journal article" date="2018" name="Mol. Biol. Evol.">
        <title>Broad Genomic Sampling Reveals a Smut Pathogenic Ancestry of the Fungal Clade Ustilaginomycotina.</title>
        <authorList>
            <person name="Kijpornyongpan T."/>
            <person name="Mondo S.J."/>
            <person name="Barry K."/>
            <person name="Sandor L."/>
            <person name="Lee J."/>
            <person name="Lipzen A."/>
            <person name="Pangilinan J."/>
            <person name="LaButti K."/>
            <person name="Hainaut M."/>
            <person name="Henrissat B."/>
            <person name="Grigoriev I.V."/>
            <person name="Spatafora J.W."/>
            <person name="Aime M.C."/>
        </authorList>
    </citation>
    <scope>NUCLEOTIDE SEQUENCE [LARGE SCALE GENOMIC DNA]</scope>
    <source>
        <strain evidence="8 9">MCA 4658</strain>
    </source>
</reference>
<dbReference type="AlphaFoldDB" id="A0A316VTG7"/>
<comment type="subcellular location">
    <subcellularLocation>
        <location evidence="1">Mitochondrion inner membrane</location>
        <topology evidence="1">Peripheral membrane protein</topology>
        <orientation evidence="1">Matrix side</orientation>
    </subcellularLocation>
</comment>
<dbReference type="EMBL" id="KZ819404">
    <property type="protein sequence ID" value="PWN40877.1"/>
    <property type="molecule type" value="Genomic_DNA"/>
</dbReference>
<keyword evidence="7" id="KW-0472">Membrane</keyword>
<dbReference type="GO" id="GO:0005743">
    <property type="term" value="C:mitochondrial inner membrane"/>
    <property type="evidence" value="ECO:0007669"/>
    <property type="project" value="UniProtKB-SubCell"/>
</dbReference>
<dbReference type="Proteomes" id="UP000245783">
    <property type="component" value="Unassembled WGS sequence"/>
</dbReference>
<keyword evidence="6" id="KW-0496">Mitochondrion</keyword>
<evidence type="ECO:0000256" key="5">
    <source>
        <dbReference type="ARBA" id="ARBA00022982"/>
    </source>
</evidence>
<keyword evidence="9" id="KW-1185">Reference proteome</keyword>
<protein>
    <submittedName>
        <fullName evidence="8">Putative NADH-ubiquinone oxidoreductase 12 kDa subunit</fullName>
    </submittedName>
</protein>
<evidence type="ECO:0000313" key="8">
    <source>
        <dbReference type="EMBL" id="PWN40877.1"/>
    </source>
</evidence>